<proteinExistence type="predicted"/>
<reference evidence="3" key="1">
    <citation type="journal article" date="2020" name="Stud. Mycol.">
        <title>101 Dothideomycetes genomes: a test case for predicting lifestyles and emergence of pathogens.</title>
        <authorList>
            <person name="Haridas S."/>
            <person name="Albert R."/>
            <person name="Binder M."/>
            <person name="Bloem J."/>
            <person name="Labutti K."/>
            <person name="Salamov A."/>
            <person name="Andreopoulos B."/>
            <person name="Baker S."/>
            <person name="Barry K."/>
            <person name="Bills G."/>
            <person name="Bluhm B."/>
            <person name="Cannon C."/>
            <person name="Castanera R."/>
            <person name="Culley D."/>
            <person name="Daum C."/>
            <person name="Ezra D."/>
            <person name="Gonzalez J."/>
            <person name="Henrissat B."/>
            <person name="Kuo A."/>
            <person name="Liang C."/>
            <person name="Lipzen A."/>
            <person name="Lutzoni F."/>
            <person name="Magnuson J."/>
            <person name="Mondo S."/>
            <person name="Nolan M."/>
            <person name="Ohm R."/>
            <person name="Pangilinan J."/>
            <person name="Park H.-J."/>
            <person name="Ramirez L."/>
            <person name="Alfaro M."/>
            <person name="Sun H."/>
            <person name="Tritt A."/>
            <person name="Yoshinaga Y."/>
            <person name="Zwiers L.-H."/>
            <person name="Turgeon B."/>
            <person name="Goodwin S."/>
            <person name="Spatafora J."/>
            <person name="Crous P."/>
            <person name="Grigoriev I."/>
        </authorList>
    </citation>
    <scope>NUCLEOTIDE SEQUENCE</scope>
    <source>
        <strain evidence="3">ATCC 74209</strain>
    </source>
</reference>
<accession>A0A9P4JGM9</accession>
<keyword evidence="2" id="KW-0812">Transmembrane</keyword>
<feature type="compositionally biased region" description="Polar residues" evidence="1">
    <location>
        <begin position="267"/>
        <end position="277"/>
    </location>
</feature>
<feature type="transmembrane region" description="Helical" evidence="2">
    <location>
        <begin position="136"/>
        <end position="159"/>
    </location>
</feature>
<comment type="caution">
    <text evidence="3">The sequence shown here is derived from an EMBL/GenBank/DDBJ whole genome shotgun (WGS) entry which is preliminary data.</text>
</comment>
<evidence type="ECO:0000313" key="4">
    <source>
        <dbReference type="Proteomes" id="UP000799536"/>
    </source>
</evidence>
<feature type="region of interest" description="Disordered" evidence="1">
    <location>
        <begin position="237"/>
        <end position="343"/>
    </location>
</feature>
<feature type="compositionally biased region" description="Basic and acidic residues" evidence="1">
    <location>
        <begin position="278"/>
        <end position="287"/>
    </location>
</feature>
<keyword evidence="2" id="KW-0472">Membrane</keyword>
<keyword evidence="2" id="KW-1133">Transmembrane helix</keyword>
<dbReference type="EMBL" id="ML994311">
    <property type="protein sequence ID" value="KAF2196864.1"/>
    <property type="molecule type" value="Genomic_DNA"/>
</dbReference>
<feature type="region of interest" description="Disordered" evidence="1">
    <location>
        <begin position="41"/>
        <end position="62"/>
    </location>
</feature>
<protein>
    <submittedName>
        <fullName evidence="3">Uncharacterized protein</fullName>
    </submittedName>
</protein>
<dbReference type="Proteomes" id="UP000799536">
    <property type="component" value="Unassembled WGS sequence"/>
</dbReference>
<organism evidence="3 4">
    <name type="scientific">Delitschia confertaspora ATCC 74209</name>
    <dbReference type="NCBI Taxonomy" id="1513339"/>
    <lineage>
        <taxon>Eukaryota</taxon>
        <taxon>Fungi</taxon>
        <taxon>Dikarya</taxon>
        <taxon>Ascomycota</taxon>
        <taxon>Pezizomycotina</taxon>
        <taxon>Dothideomycetes</taxon>
        <taxon>Pleosporomycetidae</taxon>
        <taxon>Pleosporales</taxon>
        <taxon>Delitschiaceae</taxon>
        <taxon>Delitschia</taxon>
    </lineage>
</organism>
<sequence length="343" mass="36768">MADSAYKRHNAAPAKFQPSVVVVWGSSPMTDIVENSVPAFDASLGKPTPGPSETVDSQDVQVPLTPPIPTSYSMSGYPTPKEILVGTPYPNWSKTTAALTSIGPYTSDWAAKPSASTVVEPSPASSSPKHNGPPSAAIAAAATIPALVFGILAFLLFLYMRRRKSRRQGQKIAHKQAEEMRIENDSFSFPPNSSTIPVPLSSTARSVTALPIVEGSFVRRPNGAYFSGIDTSDMVSMESRTGLGNPFADPVDQQDEPPPPYRPRSIAQLSRGTSQRTSEARSSRADTLDSFEENEPSPFVDAGFDDDAISTISEPTPAEGRDQMSDVSDLSYQEDRSVAISRV</sequence>
<gene>
    <name evidence="3" type="ORF">GQ43DRAFT_466850</name>
</gene>
<dbReference type="AlphaFoldDB" id="A0A9P4JGM9"/>
<dbReference type="OrthoDB" id="3935400at2759"/>
<evidence type="ECO:0000313" key="3">
    <source>
        <dbReference type="EMBL" id="KAF2196864.1"/>
    </source>
</evidence>
<evidence type="ECO:0000256" key="1">
    <source>
        <dbReference type="SAM" id="MobiDB-lite"/>
    </source>
</evidence>
<evidence type="ECO:0000256" key="2">
    <source>
        <dbReference type="SAM" id="Phobius"/>
    </source>
</evidence>
<keyword evidence="4" id="KW-1185">Reference proteome</keyword>
<name>A0A9P4JGM9_9PLEO</name>